<dbReference type="InterPro" id="IPR010359">
    <property type="entry name" value="IrrE_HExxH"/>
</dbReference>
<keyword evidence="2" id="KW-0238">DNA-binding</keyword>
<sequence>MPSAETIAPWAPDWATHPGEHLAEFIEARGMSQAEFARLAGMTSKHISTIISGENPVTAESALRLERVTGMKDYIWTRLQAAWDLHQARQKERAKAEEWANWCREFPIKELVARGAIPDARRDMGRQIESLLAFLGIGSPAAFQSLVRGLAVQHRQSRAYTTSDAHVVAWLLLGERKARAMDIAPFSKEVFLEAVREIRSLTVKSPSEFEPRMRRLCRDAGVALIFEKPVPKTCLFGSARWLDDGRAVIQMSLRMKSNDHFWWTFFHEAAHILLHHGRTFVDDKGGEGDGVEEEADAWAEETLVGRRLFEAFKATRPCSAAEVTRFAADVGIHSGIVVGMLQHAGIVPHTHLNGLKARFAWADEVG</sequence>
<evidence type="ECO:0000256" key="1">
    <source>
        <dbReference type="ARBA" id="ARBA00007227"/>
    </source>
</evidence>
<organism evidence="4 5">
    <name type="scientific">Xanthobacter tagetidis</name>
    <dbReference type="NCBI Taxonomy" id="60216"/>
    <lineage>
        <taxon>Bacteria</taxon>
        <taxon>Pseudomonadati</taxon>
        <taxon>Pseudomonadota</taxon>
        <taxon>Alphaproteobacteria</taxon>
        <taxon>Hyphomicrobiales</taxon>
        <taxon>Xanthobacteraceae</taxon>
        <taxon>Xanthobacter</taxon>
    </lineage>
</organism>
<dbReference type="OrthoDB" id="9796786at2"/>
<dbReference type="SMART" id="SM00530">
    <property type="entry name" value="HTH_XRE"/>
    <property type="match status" value="1"/>
</dbReference>
<name>A0A3L7AFJ2_9HYPH</name>
<reference evidence="4 5" key="1">
    <citation type="submission" date="2018-10" db="EMBL/GenBank/DDBJ databases">
        <title>Xanthobacter tagetidis genome sequencing and assembly.</title>
        <authorList>
            <person name="Maclea K.S."/>
            <person name="Goen A.E."/>
            <person name="Fatima S.A."/>
        </authorList>
    </citation>
    <scope>NUCLEOTIDE SEQUENCE [LARGE SCALE GENOMIC DNA]</scope>
    <source>
        <strain evidence="4 5">ATCC 700314</strain>
    </source>
</reference>
<protein>
    <submittedName>
        <fullName evidence="4">Addiction module antidote protein, HigA family</fullName>
    </submittedName>
</protein>
<accession>A0A3L7AFJ2</accession>
<dbReference type="SUPFAM" id="SSF47413">
    <property type="entry name" value="lambda repressor-like DNA-binding domains"/>
    <property type="match status" value="1"/>
</dbReference>
<dbReference type="InterPro" id="IPR013430">
    <property type="entry name" value="Toxin_antidote_HigA"/>
</dbReference>
<comment type="similarity">
    <text evidence="1">Belongs to the short-chain fatty acyl-CoA assimilation regulator (ScfR) family.</text>
</comment>
<dbReference type="Gene3D" id="1.10.260.40">
    <property type="entry name" value="lambda repressor-like DNA-binding domains"/>
    <property type="match status" value="1"/>
</dbReference>
<dbReference type="CDD" id="cd00093">
    <property type="entry name" value="HTH_XRE"/>
    <property type="match status" value="1"/>
</dbReference>
<feature type="domain" description="HTH cro/C1-type" evidence="3">
    <location>
        <begin position="22"/>
        <end position="75"/>
    </location>
</feature>
<evidence type="ECO:0000313" key="4">
    <source>
        <dbReference type="EMBL" id="RLP78510.1"/>
    </source>
</evidence>
<dbReference type="Pfam" id="PF06114">
    <property type="entry name" value="Peptidase_M78"/>
    <property type="match status" value="1"/>
</dbReference>
<dbReference type="PANTHER" id="PTHR36924:SF1">
    <property type="entry name" value="ANTITOXIN HIGA-1"/>
    <property type="match status" value="1"/>
</dbReference>
<comment type="caution">
    <text evidence="4">The sequence shown here is derived from an EMBL/GenBank/DDBJ whole genome shotgun (WGS) entry which is preliminary data.</text>
</comment>
<dbReference type="GO" id="GO:0003677">
    <property type="term" value="F:DNA binding"/>
    <property type="evidence" value="ECO:0007669"/>
    <property type="project" value="UniProtKB-KW"/>
</dbReference>
<dbReference type="PANTHER" id="PTHR36924">
    <property type="entry name" value="ANTITOXIN HIGA-1"/>
    <property type="match status" value="1"/>
</dbReference>
<dbReference type="InterPro" id="IPR001387">
    <property type="entry name" value="Cro/C1-type_HTH"/>
</dbReference>
<dbReference type="InterPro" id="IPR010982">
    <property type="entry name" value="Lambda_DNA-bd_dom_sf"/>
</dbReference>
<dbReference type="Proteomes" id="UP000269692">
    <property type="component" value="Unassembled WGS sequence"/>
</dbReference>
<gene>
    <name evidence="4" type="primary">higA</name>
    <name evidence="4" type="ORF">D9R14_11975</name>
</gene>
<dbReference type="AlphaFoldDB" id="A0A3L7AFJ2"/>
<dbReference type="NCBIfam" id="TIGR02607">
    <property type="entry name" value="antidote_HigA"/>
    <property type="match status" value="1"/>
</dbReference>
<evidence type="ECO:0000256" key="2">
    <source>
        <dbReference type="ARBA" id="ARBA00023125"/>
    </source>
</evidence>
<dbReference type="Pfam" id="PF01381">
    <property type="entry name" value="HTH_3"/>
    <property type="match status" value="1"/>
</dbReference>
<keyword evidence="5" id="KW-1185">Reference proteome</keyword>
<dbReference type="PROSITE" id="PS50943">
    <property type="entry name" value="HTH_CROC1"/>
    <property type="match status" value="1"/>
</dbReference>
<proteinExistence type="inferred from homology"/>
<evidence type="ECO:0000259" key="3">
    <source>
        <dbReference type="PROSITE" id="PS50943"/>
    </source>
</evidence>
<evidence type="ECO:0000313" key="5">
    <source>
        <dbReference type="Proteomes" id="UP000269692"/>
    </source>
</evidence>
<dbReference type="RefSeq" id="WP_121623562.1">
    <property type="nucleotide sequence ID" value="NZ_JACIIW010000001.1"/>
</dbReference>
<dbReference type="EMBL" id="RCTF01000008">
    <property type="protein sequence ID" value="RLP78510.1"/>
    <property type="molecule type" value="Genomic_DNA"/>
</dbReference>